<proteinExistence type="inferred from homology"/>
<keyword evidence="10" id="KW-1185">Reference proteome</keyword>
<evidence type="ECO:0000256" key="4">
    <source>
        <dbReference type="ARBA" id="ARBA00022692"/>
    </source>
</evidence>
<keyword evidence="3" id="KW-0808">Transferase</keyword>
<comment type="caution">
    <text evidence="9">The sequence shown here is derived from an EMBL/GenBank/DDBJ whole genome shotgun (WGS) entry which is preliminary data.</text>
</comment>
<protein>
    <submittedName>
        <fullName evidence="9">Glycosyltransferase 87 family protein</fullName>
    </submittedName>
</protein>
<evidence type="ECO:0000256" key="2">
    <source>
        <dbReference type="ARBA" id="ARBA00022475"/>
    </source>
</evidence>
<evidence type="ECO:0000256" key="6">
    <source>
        <dbReference type="ARBA" id="ARBA00023136"/>
    </source>
</evidence>
<feature type="transmembrane region" description="Helical" evidence="8">
    <location>
        <begin position="12"/>
        <end position="31"/>
    </location>
</feature>
<feature type="transmembrane region" description="Helical" evidence="8">
    <location>
        <begin position="165"/>
        <end position="187"/>
    </location>
</feature>
<feature type="transmembrane region" description="Helical" evidence="8">
    <location>
        <begin position="199"/>
        <end position="217"/>
    </location>
</feature>
<reference evidence="9 10" key="1">
    <citation type="submission" date="2023-01" db="EMBL/GenBank/DDBJ databases">
        <title>Novel species of the genus Asticcacaulis isolated from rivers.</title>
        <authorList>
            <person name="Lu H."/>
        </authorList>
    </citation>
    <scope>NUCLEOTIDE SEQUENCE [LARGE SCALE GENOMIC DNA]</scope>
    <source>
        <strain evidence="9 10">BYS171W</strain>
    </source>
</reference>
<feature type="transmembrane region" description="Helical" evidence="8">
    <location>
        <begin position="99"/>
        <end position="117"/>
    </location>
</feature>
<dbReference type="RefSeq" id="WP_272748781.1">
    <property type="nucleotide sequence ID" value="NZ_JAQQKX010000011.1"/>
</dbReference>
<dbReference type="Proteomes" id="UP001214854">
    <property type="component" value="Unassembled WGS sequence"/>
</dbReference>
<sequence length="404" mass="44017">MTVSPPPVRKPWVTTLWVALFTMPVWSSLLGRMLKGKWWLNDFDSLICGADHLRRGLSPYALMPVCAGINPAPFVYPPAIAAFFAPLTALFSFDQLRLIYALMLVPVVALSVWYVFIKAFPEMSLRWRALGCAILTGSSLASGNVSLILHGVILAAALYLNRSRWPFLIAVVTAAFIKPVLLTYLVVLLYQDRKILSRIGFTLMGAVGGIAAFYGVSHGSGPLHAEWLARMDQIVLTQQPGISFFAWASVFGGSPDSPLWLGLLLVYLGVVTLGGFALAEITRLNADQRLLLGLGFAHLLNPRLMDYDILILGPFLALIALTARHAGATAARWAQRGLWTVTSITLFFSMADIDAVKAAPLGILLSALLCGFVTSAVVVAHWPLLRAEAATLPLRLRQILARKI</sequence>
<gene>
    <name evidence="9" type="ORF">PQU92_13585</name>
</gene>
<keyword evidence="6 8" id="KW-0472">Membrane</keyword>
<accession>A0ABT5HW73</accession>
<comment type="subcellular location">
    <subcellularLocation>
        <location evidence="1">Cell membrane</location>
        <topology evidence="1">Multi-pass membrane protein</topology>
    </subcellularLocation>
</comment>
<evidence type="ECO:0000313" key="10">
    <source>
        <dbReference type="Proteomes" id="UP001214854"/>
    </source>
</evidence>
<comment type="similarity">
    <text evidence="7">Belongs to the glycosyltransferase 87 family.</text>
</comment>
<keyword evidence="4 8" id="KW-0812">Transmembrane</keyword>
<organism evidence="9 10">
    <name type="scientific">Asticcacaulis aquaticus</name>
    <dbReference type="NCBI Taxonomy" id="2984212"/>
    <lineage>
        <taxon>Bacteria</taxon>
        <taxon>Pseudomonadati</taxon>
        <taxon>Pseudomonadota</taxon>
        <taxon>Alphaproteobacteria</taxon>
        <taxon>Caulobacterales</taxon>
        <taxon>Caulobacteraceae</taxon>
        <taxon>Asticcacaulis</taxon>
    </lineage>
</organism>
<feature type="transmembrane region" description="Helical" evidence="8">
    <location>
        <begin position="129"/>
        <end position="159"/>
    </location>
</feature>
<keyword evidence="2" id="KW-1003">Cell membrane</keyword>
<evidence type="ECO:0000256" key="8">
    <source>
        <dbReference type="SAM" id="Phobius"/>
    </source>
</evidence>
<evidence type="ECO:0000313" key="9">
    <source>
        <dbReference type="EMBL" id="MDC7684314.1"/>
    </source>
</evidence>
<feature type="transmembrane region" description="Helical" evidence="8">
    <location>
        <begin position="309"/>
        <end position="327"/>
    </location>
</feature>
<feature type="transmembrane region" description="Helical" evidence="8">
    <location>
        <begin position="259"/>
        <end position="279"/>
    </location>
</feature>
<keyword evidence="5 8" id="KW-1133">Transmembrane helix</keyword>
<dbReference type="Pfam" id="PF09594">
    <property type="entry name" value="GT87"/>
    <property type="match status" value="1"/>
</dbReference>
<dbReference type="InterPro" id="IPR018584">
    <property type="entry name" value="GT87"/>
</dbReference>
<evidence type="ECO:0000256" key="7">
    <source>
        <dbReference type="ARBA" id="ARBA00024033"/>
    </source>
</evidence>
<name>A0ABT5HW73_9CAUL</name>
<evidence type="ECO:0000256" key="3">
    <source>
        <dbReference type="ARBA" id="ARBA00022679"/>
    </source>
</evidence>
<dbReference type="EMBL" id="JAQQKX010000011">
    <property type="protein sequence ID" value="MDC7684314.1"/>
    <property type="molecule type" value="Genomic_DNA"/>
</dbReference>
<evidence type="ECO:0000256" key="5">
    <source>
        <dbReference type="ARBA" id="ARBA00022989"/>
    </source>
</evidence>
<feature type="transmembrane region" description="Helical" evidence="8">
    <location>
        <begin position="363"/>
        <end position="384"/>
    </location>
</feature>
<evidence type="ECO:0000256" key="1">
    <source>
        <dbReference type="ARBA" id="ARBA00004651"/>
    </source>
</evidence>